<keyword evidence="2" id="KW-0472">Membrane</keyword>
<gene>
    <name evidence="3" type="ORF">M6B38_342935</name>
</gene>
<organism evidence="3 4">
    <name type="scientific">Iris pallida</name>
    <name type="common">Sweet iris</name>
    <dbReference type="NCBI Taxonomy" id="29817"/>
    <lineage>
        <taxon>Eukaryota</taxon>
        <taxon>Viridiplantae</taxon>
        <taxon>Streptophyta</taxon>
        <taxon>Embryophyta</taxon>
        <taxon>Tracheophyta</taxon>
        <taxon>Spermatophyta</taxon>
        <taxon>Magnoliopsida</taxon>
        <taxon>Liliopsida</taxon>
        <taxon>Asparagales</taxon>
        <taxon>Iridaceae</taxon>
        <taxon>Iridoideae</taxon>
        <taxon>Irideae</taxon>
        <taxon>Iris</taxon>
    </lineage>
</organism>
<reference evidence="3" key="1">
    <citation type="journal article" date="2023" name="GigaByte">
        <title>Genome assembly of the bearded iris, Iris pallida Lam.</title>
        <authorList>
            <person name="Bruccoleri R.E."/>
            <person name="Oakeley E.J."/>
            <person name="Faust A.M.E."/>
            <person name="Altorfer M."/>
            <person name="Dessus-Babus S."/>
            <person name="Burckhardt D."/>
            <person name="Oertli M."/>
            <person name="Naumann U."/>
            <person name="Petersen F."/>
            <person name="Wong J."/>
        </authorList>
    </citation>
    <scope>NUCLEOTIDE SEQUENCE</scope>
    <source>
        <strain evidence="3">GSM-AAB239-AS_SAM_17_03QT</strain>
    </source>
</reference>
<evidence type="ECO:0000256" key="2">
    <source>
        <dbReference type="SAM" id="Phobius"/>
    </source>
</evidence>
<evidence type="ECO:0000256" key="1">
    <source>
        <dbReference type="SAM" id="MobiDB-lite"/>
    </source>
</evidence>
<reference evidence="3" key="2">
    <citation type="submission" date="2023-04" db="EMBL/GenBank/DDBJ databases">
        <authorList>
            <person name="Bruccoleri R.E."/>
            <person name="Oakeley E.J."/>
            <person name="Faust A.-M."/>
            <person name="Dessus-Babus S."/>
            <person name="Altorfer M."/>
            <person name="Burckhardt D."/>
            <person name="Oertli M."/>
            <person name="Naumann U."/>
            <person name="Petersen F."/>
            <person name="Wong J."/>
        </authorList>
    </citation>
    <scope>NUCLEOTIDE SEQUENCE</scope>
    <source>
        <strain evidence="3">GSM-AAB239-AS_SAM_17_03QT</strain>
        <tissue evidence="3">Leaf</tissue>
    </source>
</reference>
<feature type="transmembrane region" description="Helical" evidence="2">
    <location>
        <begin position="12"/>
        <end position="29"/>
    </location>
</feature>
<feature type="compositionally biased region" description="Gly residues" evidence="1">
    <location>
        <begin position="54"/>
        <end position="63"/>
    </location>
</feature>
<keyword evidence="2" id="KW-0812">Transmembrane</keyword>
<feature type="transmembrane region" description="Helical" evidence="2">
    <location>
        <begin position="114"/>
        <end position="134"/>
    </location>
</feature>
<dbReference type="AlphaFoldDB" id="A0AAX6GXJ7"/>
<proteinExistence type="predicted"/>
<name>A0AAX6GXJ7_IRIPA</name>
<protein>
    <submittedName>
        <fullName evidence="3">Acrosin</fullName>
    </submittedName>
</protein>
<sequence>MTNNNRSKKHVNALSLVFLLVLFSSFLLLKGDHSLHIKDPVEGSLTTITKLSGGLRGGGGGRSTGTSKGSGAKGVGGGSSRSPFGKTPFYGAAGTGGSGNKDHKHSEANNDARCSFFTMLAATILGTFIIAQYIM</sequence>
<keyword evidence="4" id="KW-1185">Reference proteome</keyword>
<feature type="region of interest" description="Disordered" evidence="1">
    <location>
        <begin position="53"/>
        <end position="106"/>
    </location>
</feature>
<evidence type="ECO:0000313" key="4">
    <source>
        <dbReference type="Proteomes" id="UP001140949"/>
    </source>
</evidence>
<keyword evidence="2" id="KW-1133">Transmembrane helix</keyword>
<evidence type="ECO:0000313" key="3">
    <source>
        <dbReference type="EMBL" id="KAJ6833041.1"/>
    </source>
</evidence>
<accession>A0AAX6GXJ7</accession>
<dbReference type="Proteomes" id="UP001140949">
    <property type="component" value="Unassembled WGS sequence"/>
</dbReference>
<comment type="caution">
    <text evidence="3">The sequence shown here is derived from an EMBL/GenBank/DDBJ whole genome shotgun (WGS) entry which is preliminary data.</text>
</comment>
<dbReference type="EMBL" id="JANAVB010015599">
    <property type="protein sequence ID" value="KAJ6833041.1"/>
    <property type="molecule type" value="Genomic_DNA"/>
</dbReference>